<dbReference type="AlphaFoldDB" id="A0A176VIG2"/>
<keyword evidence="2" id="KW-0732">Signal</keyword>
<dbReference type="GO" id="GO:0016020">
    <property type="term" value="C:membrane"/>
    <property type="evidence" value="ECO:0007669"/>
    <property type="project" value="InterPro"/>
</dbReference>
<dbReference type="EMBL" id="AP019872">
    <property type="protein sequence ID" value="BBN16019.1"/>
    <property type="molecule type" value="Genomic_DNA"/>
</dbReference>
<proteinExistence type="inferred from homology"/>
<organism evidence="4 5">
    <name type="scientific">Marchantia polymorpha subsp. ruderalis</name>
    <dbReference type="NCBI Taxonomy" id="1480154"/>
    <lineage>
        <taxon>Eukaryota</taxon>
        <taxon>Viridiplantae</taxon>
        <taxon>Streptophyta</taxon>
        <taxon>Embryophyta</taxon>
        <taxon>Marchantiophyta</taxon>
        <taxon>Marchantiopsida</taxon>
        <taxon>Marchantiidae</taxon>
        <taxon>Marchantiales</taxon>
        <taxon>Marchantiaceae</taxon>
        <taxon>Marchantia</taxon>
    </lineage>
</organism>
<feature type="chain" id="PRO_5042333698" description="Beta-glucuronidase C-terminal domain-containing protein" evidence="2">
    <location>
        <begin position="25"/>
        <end position="523"/>
    </location>
</feature>
<evidence type="ECO:0000313" key="6">
    <source>
        <dbReference type="Proteomes" id="UP001162541"/>
    </source>
</evidence>
<reference evidence="4 5" key="1">
    <citation type="submission" date="2016-03" db="EMBL/GenBank/DDBJ databases">
        <title>Mechanisms controlling the formation of the plant cell surface in tip-growing cells are functionally conserved among land plants.</title>
        <authorList>
            <person name="Honkanen S."/>
            <person name="Jones V.A."/>
            <person name="Morieri G."/>
            <person name="Champion C."/>
            <person name="Hetherington A.J."/>
            <person name="Kelly S."/>
            <person name="Saint-Marcoux D."/>
            <person name="Proust H."/>
            <person name="Prescott H."/>
            <person name="Dolan L."/>
        </authorList>
    </citation>
    <scope>NUCLEOTIDE SEQUENCE [LARGE SCALE GENOMIC DNA]</scope>
    <source>
        <strain evidence="5">cv. Tak-1 and cv. Tak-2</strain>
        <tissue evidence="4">Whole gametophyte</tissue>
    </source>
</reference>
<evidence type="ECO:0000313" key="5">
    <source>
        <dbReference type="Proteomes" id="UP000077202"/>
    </source>
</evidence>
<protein>
    <recommendedName>
        <fullName evidence="7">Beta-glucuronidase C-terminal domain-containing protein</fullName>
    </recommendedName>
</protein>
<dbReference type="Pfam" id="PF03662">
    <property type="entry name" value="Glyco_hydro_79n"/>
    <property type="match status" value="1"/>
</dbReference>
<evidence type="ECO:0000256" key="2">
    <source>
        <dbReference type="SAM" id="SignalP"/>
    </source>
</evidence>
<dbReference type="GO" id="GO:0004566">
    <property type="term" value="F:beta-glucuronidase activity"/>
    <property type="evidence" value="ECO:0007669"/>
    <property type="project" value="TreeGrafter"/>
</dbReference>
<comment type="similarity">
    <text evidence="1">Belongs to the glycosyl hydrolase 79 family.</text>
</comment>
<dbReference type="PANTHER" id="PTHR14363">
    <property type="entry name" value="HEPARANASE-RELATED"/>
    <property type="match status" value="1"/>
</dbReference>
<feature type="signal peptide" evidence="2">
    <location>
        <begin position="1"/>
        <end position="24"/>
    </location>
</feature>
<dbReference type="SUPFAM" id="SSF51445">
    <property type="entry name" value="(Trans)glycosidases"/>
    <property type="match status" value="1"/>
</dbReference>
<reference evidence="3" key="2">
    <citation type="journal article" date="2019" name="Curr. Biol.">
        <title>Chromatin organization in early land plants reveals an ancestral association between H3K27me3, transposons, and constitutive heterochromatin.</title>
        <authorList>
            <person name="Montgomery S.A."/>
            <person name="Tanizawa Y."/>
            <person name="Galik B."/>
            <person name="Wang N."/>
            <person name="Ito T."/>
            <person name="Mochizuki T."/>
            <person name="Akimcheva S."/>
            <person name="Bowman J."/>
            <person name="Cognat V."/>
            <person name="Drouard L."/>
            <person name="Ekker H."/>
            <person name="Houng S."/>
            <person name="Kohchi T."/>
            <person name="Lin S."/>
            <person name="Liu L.D."/>
            <person name="Nakamura Y."/>
            <person name="Valeeva L.R."/>
            <person name="Shakirov E.V."/>
            <person name="Shippen D.E."/>
            <person name="Wei W."/>
            <person name="Yagura M."/>
            <person name="Yamaoka S."/>
            <person name="Yamato K.T."/>
            <person name="Liu C."/>
            <person name="Berger F."/>
        </authorList>
    </citation>
    <scope>NUCLEOTIDE SEQUENCE [LARGE SCALE GENOMIC DNA]</scope>
    <source>
        <strain evidence="3">Tak-1</strain>
    </source>
</reference>
<sequence>MGLRAVVELVLICAVLFNLGETEAQSPYELQVNTGSVVTSIDDDKFLCVTLDWWPAAKCNYGQCPWGEAGLPYLDLKNPLLHETMKALHPLTVRAGGTLANLVVYDIGQLIPGEECKPFTMNGSALYNFTGGCLTMQRWDELNEFFIKAEVQVAFGINNLYGRSKEKADHNVTGPWDPRNTYDLIKYTRDKGYPVFAWECGNELLGYAIEKVINPYLYAEDVMKLDAIVDELYKDSPTKPLVIAPDSIYFINQTELPDFLQAAGAGRVDVVTNHYYNLGGGDLSPDQLIANILDPSYPNDLEKIYQALQDVMKKHPASETWVGEAGGIYNSGRHGVSDAFIMAFWYMDQLGTASYYNNKVFCRQSYIGGNYGLLDRTTFLPNPDYYGALLWRQLMGKGVLDVDVGGDSNIRAYAHCQRHHQSGVTLLVLNYSNSTSYDLTVKIPGSAEATRRPRLEYHMSAPNGNISGQVVALNDEPLLITPSGQVPTLSPVEKDPSTPVTLKPFNYAYVVFRDVHAPACATP</sequence>
<evidence type="ECO:0000313" key="3">
    <source>
        <dbReference type="EMBL" id="BBN16019.1"/>
    </source>
</evidence>
<gene>
    <name evidence="4" type="ORF">AXG93_154s2040</name>
    <name evidence="3" type="ORF">Mp_7g02860</name>
</gene>
<dbReference type="PANTHER" id="PTHR14363:SF17">
    <property type="entry name" value="HEPARANASE-LIKE PROTEIN 3"/>
    <property type="match status" value="1"/>
</dbReference>
<accession>A0A176VIG2</accession>
<dbReference type="EMBL" id="LVLJ01003591">
    <property type="protein sequence ID" value="OAE20729.1"/>
    <property type="molecule type" value="Genomic_DNA"/>
</dbReference>
<evidence type="ECO:0008006" key="7">
    <source>
        <dbReference type="Google" id="ProtNLM"/>
    </source>
</evidence>
<dbReference type="InterPro" id="IPR017853">
    <property type="entry name" value="GH"/>
</dbReference>
<dbReference type="InterPro" id="IPR005199">
    <property type="entry name" value="Glyco_hydro_79"/>
</dbReference>
<keyword evidence="5" id="KW-1185">Reference proteome</keyword>
<evidence type="ECO:0000313" key="4">
    <source>
        <dbReference type="EMBL" id="OAE20729.1"/>
    </source>
</evidence>
<reference evidence="6" key="3">
    <citation type="journal article" date="2020" name="Curr. Biol.">
        <title>Chromatin organization in early land plants reveals an ancestral association between H3K27me3, transposons, and constitutive heterochromatin.</title>
        <authorList>
            <person name="Montgomery S.A."/>
            <person name="Tanizawa Y."/>
            <person name="Galik B."/>
            <person name="Wang N."/>
            <person name="Ito T."/>
            <person name="Mochizuki T."/>
            <person name="Akimcheva S."/>
            <person name="Bowman J.L."/>
            <person name="Cognat V."/>
            <person name="Marechal-Drouard L."/>
            <person name="Ekker H."/>
            <person name="Hong S.F."/>
            <person name="Kohchi T."/>
            <person name="Lin S.S."/>
            <person name="Liu L.D."/>
            <person name="Nakamura Y."/>
            <person name="Valeeva L.R."/>
            <person name="Shakirov E.V."/>
            <person name="Shippen D.E."/>
            <person name="Wei W.L."/>
            <person name="Yagura M."/>
            <person name="Yamaoka S."/>
            <person name="Yamato K.T."/>
            <person name="Liu C."/>
            <person name="Berger F."/>
        </authorList>
    </citation>
    <scope>NUCLEOTIDE SEQUENCE [LARGE SCALE GENOMIC DNA]</scope>
    <source>
        <strain evidence="6">Tak-1</strain>
    </source>
</reference>
<dbReference type="Proteomes" id="UP000077202">
    <property type="component" value="Unassembled WGS sequence"/>
</dbReference>
<dbReference type="Proteomes" id="UP001162541">
    <property type="component" value="Chromosome 7"/>
</dbReference>
<name>A0A176VIG2_MARPO</name>
<evidence type="ECO:0000256" key="1">
    <source>
        <dbReference type="ARBA" id="ARBA00009800"/>
    </source>
</evidence>
<dbReference type="Gene3D" id="3.20.20.80">
    <property type="entry name" value="Glycosidases"/>
    <property type="match status" value="1"/>
</dbReference>
<dbReference type="GO" id="GO:0009505">
    <property type="term" value="C:plant-type cell wall"/>
    <property type="evidence" value="ECO:0007669"/>
    <property type="project" value="TreeGrafter"/>
</dbReference>